<evidence type="ECO:0000256" key="1">
    <source>
        <dbReference type="SAM" id="MobiDB-lite"/>
    </source>
</evidence>
<dbReference type="CDD" id="cd00060">
    <property type="entry name" value="FHA"/>
    <property type="match status" value="2"/>
</dbReference>
<evidence type="ECO:0000313" key="5">
    <source>
        <dbReference type="Proteomes" id="UP000019132"/>
    </source>
</evidence>
<reference evidence="5" key="1">
    <citation type="journal article" date="2010" name="Genome Biol.">
        <title>Genome sequence of the necrotrophic plant pathogen Pythium ultimum reveals original pathogenicity mechanisms and effector repertoire.</title>
        <authorList>
            <person name="Levesque C.A."/>
            <person name="Brouwer H."/>
            <person name="Cano L."/>
            <person name="Hamilton J.P."/>
            <person name="Holt C."/>
            <person name="Huitema E."/>
            <person name="Raffaele S."/>
            <person name="Robideau G.P."/>
            <person name="Thines M."/>
            <person name="Win J."/>
            <person name="Zerillo M.M."/>
            <person name="Beakes G.W."/>
            <person name="Boore J.L."/>
            <person name="Busam D."/>
            <person name="Dumas B."/>
            <person name="Ferriera S."/>
            <person name="Fuerstenberg S.I."/>
            <person name="Gachon C.M."/>
            <person name="Gaulin E."/>
            <person name="Govers F."/>
            <person name="Grenville-Briggs L."/>
            <person name="Horner N."/>
            <person name="Hostetler J."/>
            <person name="Jiang R.H."/>
            <person name="Johnson J."/>
            <person name="Krajaejun T."/>
            <person name="Lin H."/>
            <person name="Meijer H.J."/>
            <person name="Moore B."/>
            <person name="Morris P."/>
            <person name="Phuntmart V."/>
            <person name="Puiu D."/>
            <person name="Shetty J."/>
            <person name="Stajich J.E."/>
            <person name="Tripathy S."/>
            <person name="Wawra S."/>
            <person name="van West P."/>
            <person name="Whitty B.R."/>
            <person name="Coutinho P.M."/>
            <person name="Henrissat B."/>
            <person name="Martin F."/>
            <person name="Thomas P.D."/>
            <person name="Tyler B.M."/>
            <person name="De Vries R.P."/>
            <person name="Kamoun S."/>
            <person name="Yandell M."/>
            <person name="Tisserat N."/>
            <person name="Buell C.R."/>
        </authorList>
    </citation>
    <scope>NUCLEOTIDE SEQUENCE</scope>
    <source>
        <strain evidence="5">DAOM:BR144</strain>
    </source>
</reference>
<dbReference type="STRING" id="431595.K3WWU9"/>
<feature type="region of interest" description="Disordered" evidence="1">
    <location>
        <begin position="1"/>
        <end position="47"/>
    </location>
</feature>
<feature type="compositionally biased region" description="Low complexity" evidence="1">
    <location>
        <begin position="222"/>
        <end position="233"/>
    </location>
</feature>
<dbReference type="eggNOG" id="ENOG502QSQ5">
    <property type="taxonomic scope" value="Eukaryota"/>
</dbReference>
<name>K3WWU9_GLOUD</name>
<protein>
    <recommendedName>
        <fullName evidence="3">FHA domain-containing protein</fullName>
    </recommendedName>
</protein>
<dbReference type="SMART" id="SM00240">
    <property type="entry name" value="FHA"/>
    <property type="match status" value="2"/>
</dbReference>
<dbReference type="HOGENOM" id="CLU_585891_0_0_1"/>
<evidence type="ECO:0000313" key="4">
    <source>
        <dbReference type="EnsemblProtists" id="PYU1_T009447"/>
    </source>
</evidence>
<keyword evidence="2" id="KW-0472">Membrane</keyword>
<feature type="domain" description="FHA" evidence="3">
    <location>
        <begin position="358"/>
        <end position="403"/>
    </location>
</feature>
<dbReference type="Proteomes" id="UP000019132">
    <property type="component" value="Unassembled WGS sequence"/>
</dbReference>
<evidence type="ECO:0000259" key="3">
    <source>
        <dbReference type="PROSITE" id="PS50006"/>
    </source>
</evidence>
<feature type="compositionally biased region" description="Polar residues" evidence="1">
    <location>
        <begin position="29"/>
        <end position="41"/>
    </location>
</feature>
<dbReference type="PANTHER" id="PTHR23308">
    <property type="entry name" value="NUCLEAR INHIBITOR OF PROTEIN PHOSPHATASE-1"/>
    <property type="match status" value="1"/>
</dbReference>
<dbReference type="PROSITE" id="PS50006">
    <property type="entry name" value="FHA_DOMAIN"/>
    <property type="match status" value="2"/>
</dbReference>
<feature type="transmembrane region" description="Helical" evidence="2">
    <location>
        <begin position="117"/>
        <end position="137"/>
    </location>
</feature>
<dbReference type="InterPro" id="IPR000253">
    <property type="entry name" value="FHA_dom"/>
</dbReference>
<reference evidence="5" key="2">
    <citation type="submission" date="2010-04" db="EMBL/GenBank/DDBJ databases">
        <authorList>
            <person name="Buell R."/>
            <person name="Hamilton J."/>
            <person name="Hostetler J."/>
        </authorList>
    </citation>
    <scope>NUCLEOTIDE SEQUENCE [LARGE SCALE GENOMIC DNA]</scope>
    <source>
        <strain evidence="5">DAOM:BR144</strain>
    </source>
</reference>
<dbReference type="VEuPathDB" id="FungiDB:PYU1_G009429"/>
<keyword evidence="5" id="KW-1185">Reference proteome</keyword>
<dbReference type="InParanoid" id="K3WWU9"/>
<dbReference type="InterPro" id="IPR008984">
    <property type="entry name" value="SMAD_FHA_dom_sf"/>
</dbReference>
<dbReference type="SUPFAM" id="SSF49879">
    <property type="entry name" value="SMAD/FHA domain"/>
    <property type="match status" value="2"/>
</dbReference>
<keyword evidence="2" id="KW-1133">Transmembrane helix</keyword>
<dbReference type="EnsemblProtists" id="PYU1_T009447">
    <property type="protein sequence ID" value="PYU1_T009447"/>
    <property type="gene ID" value="PYU1_G009429"/>
</dbReference>
<dbReference type="InterPro" id="IPR050923">
    <property type="entry name" value="Cell_Proc_Reg/RNA_Proc"/>
</dbReference>
<evidence type="ECO:0000256" key="2">
    <source>
        <dbReference type="SAM" id="Phobius"/>
    </source>
</evidence>
<dbReference type="AlphaFoldDB" id="K3WWU9"/>
<feature type="domain" description="FHA" evidence="3">
    <location>
        <begin position="252"/>
        <end position="298"/>
    </location>
</feature>
<proteinExistence type="predicted"/>
<accession>K3WWU9</accession>
<dbReference type="Gene3D" id="2.60.200.20">
    <property type="match status" value="2"/>
</dbReference>
<dbReference type="OMA" id="YVSRFHF"/>
<dbReference type="EMBL" id="GL376622">
    <property type="status" value="NOT_ANNOTATED_CDS"/>
    <property type="molecule type" value="Genomic_DNA"/>
</dbReference>
<keyword evidence="2" id="KW-0812">Transmembrane</keyword>
<feature type="region of interest" description="Disordered" evidence="1">
    <location>
        <begin position="214"/>
        <end position="262"/>
    </location>
</feature>
<dbReference type="Pfam" id="PF00498">
    <property type="entry name" value="FHA"/>
    <property type="match status" value="2"/>
</dbReference>
<organism evidence="4 5">
    <name type="scientific">Globisporangium ultimum (strain ATCC 200006 / CBS 805.95 / DAOM BR144)</name>
    <name type="common">Pythium ultimum</name>
    <dbReference type="NCBI Taxonomy" id="431595"/>
    <lineage>
        <taxon>Eukaryota</taxon>
        <taxon>Sar</taxon>
        <taxon>Stramenopiles</taxon>
        <taxon>Oomycota</taxon>
        <taxon>Peronosporomycetes</taxon>
        <taxon>Pythiales</taxon>
        <taxon>Pythiaceae</taxon>
        <taxon>Globisporangium</taxon>
    </lineage>
</organism>
<feature type="compositionally biased region" description="Low complexity" evidence="1">
    <location>
        <begin position="1"/>
        <end position="28"/>
    </location>
</feature>
<sequence>MSSRRSSSSSSSTSSSERSSSSSSYNSSGAANRTTPPSSKTGILLGASSRRPEPTVKWNWLHATACSSAIVASFAYMQTEASHYFAQNGGQRIVLSQASSAPMSSGGAKSGLSTTQYLRYVLVTAIMAAWFLGLIMSREYRLHFPVKRVGKRLVGFVEKIKAIHDRHQTRTKKRRQSHAHRRRHSWGYFGVDREIDELDLLVVTSLSPERNVLLPPAKARRSSSVQSNSSNPSMEQRRSGGKSIVLNPRNGARGGRHQSNQIVSDDPYVSRYHFQIQYDPMEKEYFLQDLGSTTGTFLFLKPNVPKRLRIHDRVKLGDTEFEVVAIDENPATKTPFLRICFTEGPLTGIGQTLGRTAVTLGRRSSNALCITDDGSISGRHSVISYLGDGFYITDLDSTNGTAVRLSASGEKSRRRYLLHGDVFGVGSNRFLVEYSHQLEAQRQPRRDDEQQLHQE</sequence>
<reference evidence="4" key="3">
    <citation type="submission" date="2015-02" db="UniProtKB">
        <authorList>
            <consortium name="EnsemblProtists"/>
        </authorList>
    </citation>
    <scope>IDENTIFICATION</scope>
    <source>
        <strain evidence="4">DAOM BR144</strain>
    </source>
</reference>